<dbReference type="PROSITE" id="PS00198">
    <property type="entry name" value="4FE4S_FER_1"/>
    <property type="match status" value="1"/>
</dbReference>
<dbReference type="InterPro" id="IPR017896">
    <property type="entry name" value="4Fe4S_Fe-S-bd"/>
</dbReference>
<dbReference type="AlphaFoldDB" id="A0A942UUT8"/>
<dbReference type="PANTHER" id="PTHR40447">
    <property type="entry name" value="ANAEROBIC SULFITE REDUCTASE SUBUNIT A"/>
    <property type="match status" value="1"/>
</dbReference>
<proteinExistence type="predicted"/>
<sequence>MGVKMGFENFNKVLDSLKENYKIYGPKNIESKGRFSDTDVVGYGEIDNFDEIVFDKKSYFSPKEIIHPIRQTLFYFTDGEVKESKVDDKKVIVFLRPCDINGIKRLDSIFLQNGPHEDVYYKRLREKVKFFMIECTEGFDSCYCVSMEANKTDNYSLAIRVNDNDVYLDIQDNEIESYFNENGDEIDFKPDYIKENKIEVNIPDPESLTNEVFENPIWKEYSQRCIGCGRCNTSCITCSCFSMQDVFYDKNKKVGERRRVWAGCHVDGFTDMAGGHTFREKYGDRMRFKTMHKINDFYKRFGFHMCVGCGRCTDVCPQYISFSKCINKLNQIVEGDKNE</sequence>
<dbReference type="Proteomes" id="UP000724672">
    <property type="component" value="Unassembled WGS sequence"/>
</dbReference>
<evidence type="ECO:0000313" key="5">
    <source>
        <dbReference type="EMBL" id="MBS4537895.1"/>
    </source>
</evidence>
<evidence type="ECO:0000256" key="3">
    <source>
        <dbReference type="ARBA" id="ARBA00023014"/>
    </source>
</evidence>
<dbReference type="EMBL" id="WSFT01000023">
    <property type="protein sequence ID" value="MBS4537895.1"/>
    <property type="molecule type" value="Genomic_DNA"/>
</dbReference>
<dbReference type="GO" id="GO:0051536">
    <property type="term" value="F:iron-sulfur cluster binding"/>
    <property type="evidence" value="ECO:0007669"/>
    <property type="project" value="UniProtKB-KW"/>
</dbReference>
<keyword evidence="3" id="KW-0411">Iron-sulfur</keyword>
<gene>
    <name evidence="5" type="primary">asrA</name>
    <name evidence="5" type="ORF">GOQ27_05445</name>
</gene>
<dbReference type="InterPro" id="IPR014259">
    <property type="entry name" value="Sulphite_reductase_A"/>
</dbReference>
<dbReference type="Pfam" id="PF17179">
    <property type="entry name" value="Fer4_22"/>
    <property type="match status" value="1"/>
</dbReference>
<evidence type="ECO:0000256" key="2">
    <source>
        <dbReference type="ARBA" id="ARBA00023004"/>
    </source>
</evidence>
<accession>A0A942UUT8</accession>
<keyword evidence="1" id="KW-0479">Metal-binding</keyword>
<dbReference type="NCBIfam" id="TIGR02910">
    <property type="entry name" value="sulfite_red_A"/>
    <property type="match status" value="1"/>
</dbReference>
<evidence type="ECO:0000259" key="4">
    <source>
        <dbReference type="PROSITE" id="PS51379"/>
    </source>
</evidence>
<keyword evidence="2" id="KW-0408">Iron</keyword>
<protein>
    <submittedName>
        <fullName evidence="5">Anaerobic sulfite reductase subunit AsrA</fullName>
    </submittedName>
</protein>
<name>A0A942UUT8_9FIRM</name>
<dbReference type="PANTHER" id="PTHR40447:SF1">
    <property type="entry name" value="ANAEROBIC SULFITE REDUCTASE SUBUNIT A"/>
    <property type="match status" value="1"/>
</dbReference>
<feature type="domain" description="4Fe-4S ferredoxin-type" evidence="4">
    <location>
        <begin position="297"/>
        <end position="325"/>
    </location>
</feature>
<dbReference type="InterPro" id="IPR017900">
    <property type="entry name" value="4Fe4S_Fe_S_CS"/>
</dbReference>
<keyword evidence="6" id="KW-1185">Reference proteome</keyword>
<evidence type="ECO:0000313" key="6">
    <source>
        <dbReference type="Proteomes" id="UP000724672"/>
    </source>
</evidence>
<dbReference type="SUPFAM" id="SSF46548">
    <property type="entry name" value="alpha-helical ferredoxin"/>
    <property type="match status" value="1"/>
</dbReference>
<dbReference type="RefSeq" id="WP_203365823.1">
    <property type="nucleotide sequence ID" value="NZ_WSFT01000023.1"/>
</dbReference>
<dbReference type="InterPro" id="IPR009051">
    <property type="entry name" value="Helical_ferredxn"/>
</dbReference>
<dbReference type="PROSITE" id="PS51379">
    <property type="entry name" value="4FE4S_FER_2"/>
    <property type="match status" value="2"/>
</dbReference>
<evidence type="ECO:0000256" key="1">
    <source>
        <dbReference type="ARBA" id="ARBA00022723"/>
    </source>
</evidence>
<dbReference type="GO" id="GO:0046872">
    <property type="term" value="F:metal ion binding"/>
    <property type="evidence" value="ECO:0007669"/>
    <property type="project" value="UniProtKB-KW"/>
</dbReference>
<comment type="caution">
    <text evidence="5">The sequence shown here is derived from an EMBL/GenBank/DDBJ whole genome shotgun (WGS) entry which is preliminary data.</text>
</comment>
<organism evidence="5 6">
    <name type="scientific">Anaeromonas frigoriresistens</name>
    <dbReference type="NCBI Taxonomy" id="2683708"/>
    <lineage>
        <taxon>Bacteria</taxon>
        <taxon>Bacillati</taxon>
        <taxon>Bacillota</taxon>
        <taxon>Tissierellia</taxon>
        <taxon>Tissierellales</taxon>
        <taxon>Thermohalobacteraceae</taxon>
        <taxon>Anaeromonas</taxon>
    </lineage>
</organism>
<dbReference type="Gene3D" id="1.10.1060.10">
    <property type="entry name" value="Alpha-helical ferredoxin"/>
    <property type="match status" value="1"/>
</dbReference>
<feature type="domain" description="4Fe-4S ferredoxin-type" evidence="4">
    <location>
        <begin position="215"/>
        <end position="246"/>
    </location>
</feature>
<reference evidence="5" key="1">
    <citation type="submission" date="2019-12" db="EMBL/GenBank/DDBJ databases">
        <title>Clostridiaceae gen. nov. sp. nov., isolated from sediment in Xinjiang, China.</title>
        <authorList>
            <person name="Zhang R."/>
        </authorList>
    </citation>
    <scope>NUCLEOTIDE SEQUENCE</scope>
    <source>
        <strain evidence="5">D2Q-11</strain>
    </source>
</reference>